<accession>A0A397HVG5</accession>
<evidence type="ECO:0000313" key="2">
    <source>
        <dbReference type="Proteomes" id="UP000266861"/>
    </source>
</evidence>
<sequence length="133" mass="15271">MLNSSISRTSAKISSDITIQLSKSNDVLAKFRELWWIQGNIHPKAHWEEALQVAHLLKNGNVYVNELPLGPHETCSGEKSENVDITIQLSKSNDVLAKFRELWWIQGNIHPKAHWEEALQVFFLLHSLLHLNQ</sequence>
<organism evidence="1 2">
    <name type="scientific">Diversispora epigaea</name>
    <dbReference type="NCBI Taxonomy" id="1348612"/>
    <lineage>
        <taxon>Eukaryota</taxon>
        <taxon>Fungi</taxon>
        <taxon>Fungi incertae sedis</taxon>
        <taxon>Mucoromycota</taxon>
        <taxon>Glomeromycotina</taxon>
        <taxon>Glomeromycetes</taxon>
        <taxon>Diversisporales</taxon>
        <taxon>Diversisporaceae</taxon>
        <taxon>Diversispora</taxon>
    </lineage>
</organism>
<dbReference type="AlphaFoldDB" id="A0A397HVG5"/>
<protein>
    <submittedName>
        <fullName evidence="1">Uncharacterized protein</fullName>
    </submittedName>
</protein>
<dbReference type="Proteomes" id="UP000266861">
    <property type="component" value="Unassembled WGS sequence"/>
</dbReference>
<gene>
    <name evidence="1" type="ORF">Glove_302g38</name>
</gene>
<keyword evidence="2" id="KW-1185">Reference proteome</keyword>
<name>A0A397HVG5_9GLOM</name>
<reference evidence="1 2" key="1">
    <citation type="submission" date="2018-08" db="EMBL/GenBank/DDBJ databases">
        <title>Genome and evolution of the arbuscular mycorrhizal fungus Diversispora epigaea (formerly Glomus versiforme) and its bacterial endosymbionts.</title>
        <authorList>
            <person name="Sun X."/>
            <person name="Fei Z."/>
            <person name="Harrison M."/>
        </authorList>
    </citation>
    <scope>NUCLEOTIDE SEQUENCE [LARGE SCALE GENOMIC DNA]</scope>
    <source>
        <strain evidence="1 2">IT104</strain>
    </source>
</reference>
<proteinExistence type="predicted"/>
<evidence type="ECO:0000313" key="1">
    <source>
        <dbReference type="EMBL" id="RHZ67231.1"/>
    </source>
</evidence>
<dbReference type="EMBL" id="PQFF01000276">
    <property type="protein sequence ID" value="RHZ67231.1"/>
    <property type="molecule type" value="Genomic_DNA"/>
</dbReference>
<comment type="caution">
    <text evidence="1">The sequence shown here is derived from an EMBL/GenBank/DDBJ whole genome shotgun (WGS) entry which is preliminary data.</text>
</comment>